<evidence type="ECO:0000313" key="4">
    <source>
        <dbReference type="Proteomes" id="UP001055219"/>
    </source>
</evidence>
<feature type="chain" id="PRO_5040421317" description="Infection structure specific protein" evidence="2">
    <location>
        <begin position="19"/>
        <end position="203"/>
    </location>
</feature>
<feature type="signal peptide" evidence="2">
    <location>
        <begin position="1"/>
        <end position="18"/>
    </location>
</feature>
<accession>A0A9P9Y1U4</accession>
<dbReference type="GeneID" id="75829909"/>
<keyword evidence="2" id="KW-0732">Signal</keyword>
<feature type="compositionally biased region" description="Low complexity" evidence="1">
    <location>
        <begin position="137"/>
        <end position="159"/>
    </location>
</feature>
<proteinExistence type="predicted"/>
<dbReference type="EMBL" id="JAGIXG020000016">
    <property type="protein sequence ID" value="KAI6781989.1"/>
    <property type="molecule type" value="Genomic_DNA"/>
</dbReference>
<evidence type="ECO:0008006" key="5">
    <source>
        <dbReference type="Google" id="ProtNLM"/>
    </source>
</evidence>
<dbReference type="OrthoDB" id="4845881at2759"/>
<reference evidence="3" key="1">
    <citation type="journal article" date="2021" name="J Fungi (Basel)">
        <title>Genomic and Metabolomic Analyses of the Marine Fungus Emericellopsis cladophorae: Insights into Saltwater Adaptability Mechanisms and Its Biosynthetic Potential.</title>
        <authorList>
            <person name="Goncalves M.F.M."/>
            <person name="Hilario S."/>
            <person name="Van de Peer Y."/>
            <person name="Esteves A.C."/>
            <person name="Alves A."/>
        </authorList>
    </citation>
    <scope>NUCLEOTIDE SEQUENCE</scope>
    <source>
        <strain evidence="3">MUM 19.33</strain>
    </source>
</reference>
<sequence>MRAAQQTTVALLAVGAVALDQRDIDECTDYVQEIYPILTATPTLEPSLYSFLAEQTQLATITELCEIPHVTGSLAGEYTAYVSSLTSWIAENSAIFESFIEACTDVPEVQDLLNGMPVPTMCSNISWADGASDDKTTATVTTPATTTATATVTPTPSSDNDGEDSGNDGGDENEGGDGGNAAGRQTVSIGAALAVVGALVVAL</sequence>
<evidence type="ECO:0000313" key="3">
    <source>
        <dbReference type="EMBL" id="KAI6781989.1"/>
    </source>
</evidence>
<comment type="caution">
    <text evidence="3">The sequence shown here is derived from an EMBL/GenBank/DDBJ whole genome shotgun (WGS) entry which is preliminary data.</text>
</comment>
<evidence type="ECO:0000256" key="1">
    <source>
        <dbReference type="SAM" id="MobiDB-lite"/>
    </source>
</evidence>
<evidence type="ECO:0000256" key="2">
    <source>
        <dbReference type="SAM" id="SignalP"/>
    </source>
</evidence>
<keyword evidence="4" id="KW-1185">Reference proteome</keyword>
<dbReference type="AlphaFoldDB" id="A0A9P9Y1U4"/>
<reference evidence="3" key="2">
    <citation type="submission" date="2022-07" db="EMBL/GenBank/DDBJ databases">
        <authorList>
            <person name="Goncalves M.F.M."/>
            <person name="Hilario S."/>
            <person name="Van De Peer Y."/>
            <person name="Esteves A.C."/>
            <person name="Alves A."/>
        </authorList>
    </citation>
    <scope>NUCLEOTIDE SEQUENCE</scope>
    <source>
        <strain evidence="3">MUM 19.33</strain>
    </source>
</reference>
<organism evidence="3 4">
    <name type="scientific">Emericellopsis cladophorae</name>
    <dbReference type="NCBI Taxonomy" id="2686198"/>
    <lineage>
        <taxon>Eukaryota</taxon>
        <taxon>Fungi</taxon>
        <taxon>Dikarya</taxon>
        <taxon>Ascomycota</taxon>
        <taxon>Pezizomycotina</taxon>
        <taxon>Sordariomycetes</taxon>
        <taxon>Hypocreomycetidae</taxon>
        <taxon>Hypocreales</taxon>
        <taxon>Bionectriaceae</taxon>
        <taxon>Emericellopsis</taxon>
    </lineage>
</organism>
<dbReference type="RefSeq" id="XP_051362845.1">
    <property type="nucleotide sequence ID" value="XM_051505673.1"/>
</dbReference>
<gene>
    <name evidence="3" type="ORF">J7T54_003408</name>
</gene>
<feature type="compositionally biased region" description="Acidic residues" evidence="1">
    <location>
        <begin position="160"/>
        <end position="175"/>
    </location>
</feature>
<name>A0A9P9Y1U4_9HYPO</name>
<dbReference type="Proteomes" id="UP001055219">
    <property type="component" value="Unassembled WGS sequence"/>
</dbReference>
<feature type="region of interest" description="Disordered" evidence="1">
    <location>
        <begin position="132"/>
        <end position="182"/>
    </location>
</feature>
<protein>
    <recommendedName>
        <fullName evidence="5">Infection structure specific protein</fullName>
    </recommendedName>
</protein>